<accession>A0A157ZBG7</accession>
<protein>
    <submittedName>
        <fullName evidence="2">Uncharacterized protein</fullName>
    </submittedName>
</protein>
<sequence>MPATITINGVTYSGESVSVRGGRVIVDGKDVTPETASRITLEVHGDLQSFQADRCDTVAVHGNVGSVSTVSGSVTCGDIGGSVSTVSGSVNCRDVGGKVSTTSGSINQR</sequence>
<proteinExistence type="inferred from homology"/>
<dbReference type="PROSITE" id="PS52016">
    <property type="entry name" value="TONB_DEPENDENT_REC_3"/>
    <property type="match status" value="1"/>
</dbReference>
<dbReference type="GO" id="GO:0009279">
    <property type="term" value="C:cell outer membrane"/>
    <property type="evidence" value="ECO:0007669"/>
    <property type="project" value="UniProtKB-SubCell"/>
</dbReference>
<reference evidence="2" key="1">
    <citation type="submission" date="2016-01" db="EMBL/GenBank/DDBJ databases">
        <authorList>
            <person name="Peeters C."/>
        </authorList>
    </citation>
    <scope>NUCLEOTIDE SEQUENCE</scope>
    <source>
        <strain evidence="2">LMG 29321</strain>
    </source>
</reference>
<keyword evidence="1" id="KW-0472">Membrane</keyword>
<keyword evidence="1" id="KW-0813">Transport</keyword>
<dbReference type="EMBL" id="FCOX02000001">
    <property type="protein sequence ID" value="SAK42759.1"/>
    <property type="molecule type" value="Genomic_DNA"/>
</dbReference>
<dbReference type="Proteomes" id="UP000071859">
    <property type="component" value="Unassembled WGS sequence"/>
</dbReference>
<dbReference type="RefSeq" id="WP_062601619.1">
    <property type="nucleotide sequence ID" value="NZ_FCOX02000001.1"/>
</dbReference>
<gene>
    <name evidence="2" type="ORF">AWB78_00362</name>
</gene>
<dbReference type="OrthoDB" id="9155542at2"/>
<comment type="caution">
    <text evidence="2">The sequence shown here is derived from an EMBL/GenBank/DDBJ whole genome shotgun (WGS) entry which is preliminary data.</text>
</comment>
<keyword evidence="3" id="KW-1185">Reference proteome</keyword>
<evidence type="ECO:0000313" key="3">
    <source>
        <dbReference type="Proteomes" id="UP000071859"/>
    </source>
</evidence>
<keyword evidence="1" id="KW-1134">Transmembrane beta strand</keyword>
<name>A0A157ZBG7_9BURK</name>
<evidence type="ECO:0000313" key="2">
    <source>
        <dbReference type="EMBL" id="SAK42759.1"/>
    </source>
</evidence>
<organism evidence="2 3">
    <name type="scientific">Caballeronia calidae</name>
    <dbReference type="NCBI Taxonomy" id="1777139"/>
    <lineage>
        <taxon>Bacteria</taxon>
        <taxon>Pseudomonadati</taxon>
        <taxon>Pseudomonadota</taxon>
        <taxon>Betaproteobacteria</taxon>
        <taxon>Burkholderiales</taxon>
        <taxon>Burkholderiaceae</taxon>
        <taxon>Caballeronia</taxon>
    </lineage>
</organism>
<dbReference type="InterPro" id="IPR039426">
    <property type="entry name" value="TonB-dep_rcpt-like"/>
</dbReference>
<evidence type="ECO:0000256" key="1">
    <source>
        <dbReference type="PROSITE-ProRule" id="PRU01360"/>
    </source>
</evidence>
<keyword evidence="1" id="KW-0998">Cell outer membrane</keyword>
<comment type="subcellular location">
    <subcellularLocation>
        <location evidence="1">Cell outer membrane</location>
        <topology evidence="1">Multi-pass membrane protein</topology>
    </subcellularLocation>
</comment>
<comment type="similarity">
    <text evidence="1">Belongs to the TonB-dependent receptor family.</text>
</comment>
<keyword evidence="1" id="KW-0812">Transmembrane</keyword>
<dbReference type="AlphaFoldDB" id="A0A157ZBG7"/>